<reference evidence="5 6" key="1">
    <citation type="journal article" date="2014" name="Genome Announc.">
        <title>Draft Genome Sequence of Streptomyces roseochromogenes subsp. oscitans DS 12.976, Producer of the Aminocoumarin Antibiotic Clorobiocin.</title>
        <authorList>
            <person name="Ruckert C."/>
            <person name="Kalinowski J."/>
            <person name="Heide L."/>
            <person name="Apel A.K."/>
        </authorList>
    </citation>
    <scope>NUCLEOTIDE SEQUENCE [LARGE SCALE GENOMIC DNA]</scope>
    <source>
        <strain evidence="5 6">DS 12.976</strain>
    </source>
</reference>
<dbReference type="EMBL" id="AWQX01000186">
    <property type="protein sequence ID" value="EST29031.1"/>
    <property type="molecule type" value="Genomic_DNA"/>
</dbReference>
<sequence length="358" mass="37795">MGEQKLRHGYREENQEDGAVERLDVARPGDVQVLDVSSRFQAGAQAAELGLLPPSPSPLPRAGHRPRPGEVEAWLLHVPANGAAAMAGAGCLDEGERLRAAAITAGRPRLRYVTAHVGLRVLLGSYLGLAPDQVGFVREPCPMCNGPHGRPALAGESSLHFSMSHSGDAVLFAVASSAVGADVEAPSARHGRFDLSSYLHPAEQRALQALDPAERTAALLGCWVRKEAYLKGVGSGIAGGVGADYVGLEAAYTTGAADAEEPLLPIGWTILDVAVPEGFKAAVALRDGRPPGRRRTCLPTRSFGLTQAGHRRSPEGGQQPVPDRPLEVAPVGAGRNQFRVDAPEPEDTEVDGVERERR</sequence>
<dbReference type="RefSeq" id="WP_023548468.1">
    <property type="nucleotide sequence ID" value="NZ_CM002285.1"/>
</dbReference>
<dbReference type="GO" id="GO:0000287">
    <property type="term" value="F:magnesium ion binding"/>
    <property type="evidence" value="ECO:0007669"/>
    <property type="project" value="InterPro"/>
</dbReference>
<gene>
    <name evidence="5" type="ORF">M878_21465</name>
</gene>
<organism evidence="5 6">
    <name type="scientific">Streptomyces roseochromogenus subsp. oscitans DS 12.976</name>
    <dbReference type="NCBI Taxonomy" id="1352936"/>
    <lineage>
        <taxon>Bacteria</taxon>
        <taxon>Bacillati</taxon>
        <taxon>Actinomycetota</taxon>
        <taxon>Actinomycetes</taxon>
        <taxon>Kitasatosporales</taxon>
        <taxon>Streptomycetaceae</taxon>
        <taxon>Streptomyces</taxon>
    </lineage>
</organism>
<evidence type="ECO:0000256" key="2">
    <source>
        <dbReference type="ARBA" id="ARBA00022679"/>
    </source>
</evidence>
<dbReference type="SUPFAM" id="SSF56214">
    <property type="entry name" value="4'-phosphopantetheinyl transferase"/>
    <property type="match status" value="2"/>
</dbReference>
<dbReference type="AlphaFoldDB" id="V6KC61"/>
<accession>V6KC61</accession>
<protein>
    <recommendedName>
        <fullName evidence="4">4'-phosphopantetheinyl transferase domain-containing protein</fullName>
    </recommendedName>
</protein>
<keyword evidence="6" id="KW-1185">Reference proteome</keyword>
<proteinExistence type="inferred from homology"/>
<dbReference type="Gene3D" id="3.90.470.20">
    <property type="entry name" value="4'-phosphopantetheinyl transferase domain"/>
    <property type="match status" value="1"/>
</dbReference>
<dbReference type="GO" id="GO:0008897">
    <property type="term" value="F:holo-[acyl-carrier-protein] synthase activity"/>
    <property type="evidence" value="ECO:0007669"/>
    <property type="project" value="InterPro"/>
</dbReference>
<evidence type="ECO:0000259" key="4">
    <source>
        <dbReference type="Pfam" id="PF01648"/>
    </source>
</evidence>
<dbReference type="Proteomes" id="UP000017984">
    <property type="component" value="Chromosome"/>
</dbReference>
<dbReference type="InterPro" id="IPR037143">
    <property type="entry name" value="4-PPantetheinyl_Trfase_dom_sf"/>
</dbReference>
<dbReference type="OrthoDB" id="190168at2"/>
<evidence type="ECO:0000313" key="5">
    <source>
        <dbReference type="EMBL" id="EST29031.1"/>
    </source>
</evidence>
<feature type="region of interest" description="Disordered" evidence="3">
    <location>
        <begin position="289"/>
        <end position="358"/>
    </location>
</feature>
<dbReference type="InterPro" id="IPR008278">
    <property type="entry name" value="4-PPantetheinyl_Trfase_dom"/>
</dbReference>
<evidence type="ECO:0000313" key="6">
    <source>
        <dbReference type="Proteomes" id="UP000017984"/>
    </source>
</evidence>
<feature type="domain" description="4'-phosphopantetheinyl transferase" evidence="4">
    <location>
        <begin position="178"/>
        <end position="239"/>
    </location>
</feature>
<dbReference type="InterPro" id="IPR050559">
    <property type="entry name" value="P-Pant_transferase_sf"/>
</dbReference>
<keyword evidence="2" id="KW-0808">Transferase</keyword>
<evidence type="ECO:0000256" key="3">
    <source>
        <dbReference type="SAM" id="MobiDB-lite"/>
    </source>
</evidence>
<dbReference type="PANTHER" id="PTHR12215">
    <property type="entry name" value="PHOSPHOPANTETHEINE TRANSFERASE"/>
    <property type="match status" value="1"/>
</dbReference>
<comment type="caution">
    <text evidence="5">The sequence shown here is derived from an EMBL/GenBank/DDBJ whole genome shotgun (WGS) entry which is preliminary data.</text>
</comment>
<dbReference type="GO" id="GO:0019878">
    <property type="term" value="P:lysine biosynthetic process via aminoadipic acid"/>
    <property type="evidence" value="ECO:0007669"/>
    <property type="project" value="TreeGrafter"/>
</dbReference>
<name>V6KC61_STRRC</name>
<dbReference type="HOGENOM" id="CLU_773680_0_0_11"/>
<dbReference type="Pfam" id="PF01648">
    <property type="entry name" value="ACPS"/>
    <property type="match status" value="1"/>
</dbReference>
<dbReference type="PATRIC" id="fig|1352936.5.peg.4495"/>
<dbReference type="PANTHER" id="PTHR12215:SF10">
    <property type="entry name" value="L-AMINOADIPATE-SEMIALDEHYDE DEHYDROGENASE-PHOSPHOPANTETHEINYL TRANSFERASE"/>
    <property type="match status" value="1"/>
</dbReference>
<dbReference type="STRING" id="1352936.M878_21465"/>
<dbReference type="GO" id="GO:0005829">
    <property type="term" value="C:cytosol"/>
    <property type="evidence" value="ECO:0007669"/>
    <property type="project" value="TreeGrafter"/>
</dbReference>
<evidence type="ECO:0000256" key="1">
    <source>
        <dbReference type="ARBA" id="ARBA00010990"/>
    </source>
</evidence>
<comment type="similarity">
    <text evidence="1">Belongs to the P-Pant transferase superfamily. Gsp/Sfp/HetI/AcpT family.</text>
</comment>